<dbReference type="OrthoDB" id="2337527at2759"/>
<feature type="compositionally biased region" description="Polar residues" evidence="1">
    <location>
        <begin position="148"/>
        <end position="162"/>
    </location>
</feature>
<name>A0A9W4SC25_9GLOM</name>
<feature type="compositionally biased region" description="Polar residues" evidence="1">
    <location>
        <begin position="171"/>
        <end position="181"/>
    </location>
</feature>
<dbReference type="Proteomes" id="UP001153678">
    <property type="component" value="Unassembled WGS sequence"/>
</dbReference>
<evidence type="ECO:0000313" key="2">
    <source>
        <dbReference type="EMBL" id="CAI2162983.1"/>
    </source>
</evidence>
<reference evidence="2" key="1">
    <citation type="submission" date="2022-08" db="EMBL/GenBank/DDBJ databases">
        <authorList>
            <person name="Kallberg Y."/>
            <person name="Tangrot J."/>
            <person name="Rosling A."/>
        </authorList>
    </citation>
    <scope>NUCLEOTIDE SEQUENCE</scope>
    <source>
        <strain evidence="2">Wild A</strain>
    </source>
</reference>
<evidence type="ECO:0000256" key="1">
    <source>
        <dbReference type="SAM" id="MobiDB-lite"/>
    </source>
</evidence>
<sequence>MNQTLLYNDFEQNEGQDTLVSESMNNGPNDSEYTGLETIVPESINNVAIDHSNGLKQNNDTQMDQSSLNARANYNIPCNCKYACNSASPVIYENTQATTMQQHMPLVDNASTSRYLKNDTPLARYINDEDGSFVTQHSPPPHFTPIQQQHTYNNGNGYTTQDNLEHRSSESHVSTTQYAPPRSSNINCHELFRLEISGMEIIFRQKPLTNLNQSLEMRNDKLQRRQQNEQPNGRIQNRMHPFHLPFEQNRRPNMVNNRNHAVINSSPRQQYLSHPCPHSCFPTVTTPRLNRQQYYVSDVDGTSSNGNFVNAINIHNVNNQFTDDDSQLQFQ</sequence>
<organism evidence="2 3">
    <name type="scientific">Funneliformis geosporum</name>
    <dbReference type="NCBI Taxonomy" id="1117311"/>
    <lineage>
        <taxon>Eukaryota</taxon>
        <taxon>Fungi</taxon>
        <taxon>Fungi incertae sedis</taxon>
        <taxon>Mucoromycota</taxon>
        <taxon>Glomeromycotina</taxon>
        <taxon>Glomeromycetes</taxon>
        <taxon>Glomerales</taxon>
        <taxon>Glomeraceae</taxon>
        <taxon>Funneliformis</taxon>
    </lineage>
</organism>
<accession>A0A9W4SC25</accession>
<gene>
    <name evidence="2" type="ORF">FWILDA_LOCUS837</name>
</gene>
<keyword evidence="3" id="KW-1185">Reference proteome</keyword>
<feature type="region of interest" description="Disordered" evidence="1">
    <location>
        <begin position="148"/>
        <end position="181"/>
    </location>
</feature>
<dbReference type="AlphaFoldDB" id="A0A9W4SC25"/>
<proteinExistence type="predicted"/>
<protein>
    <submittedName>
        <fullName evidence="2">16411_t:CDS:1</fullName>
    </submittedName>
</protein>
<evidence type="ECO:0000313" key="3">
    <source>
        <dbReference type="Proteomes" id="UP001153678"/>
    </source>
</evidence>
<dbReference type="EMBL" id="CAMKVN010000063">
    <property type="protein sequence ID" value="CAI2162983.1"/>
    <property type="molecule type" value="Genomic_DNA"/>
</dbReference>
<comment type="caution">
    <text evidence="2">The sequence shown here is derived from an EMBL/GenBank/DDBJ whole genome shotgun (WGS) entry which is preliminary data.</text>
</comment>